<proteinExistence type="predicted"/>
<keyword evidence="2" id="KW-1185">Reference proteome</keyword>
<sequence>MFLQALFHNRRQEEMRDFKLKDVFDKLNMDACSRNCLEGWDCSQSVTMTLAALVTRTYRNLPYSSVTRKADVIIVISTPNNLPRRSLDEIGDYDLDGLSHRYLP</sequence>
<dbReference type="OrthoDB" id="5823276at2759"/>
<accession>A0A183FSA7</accession>
<organism evidence="2 3">
    <name type="scientific">Heligmosomoides polygyrus</name>
    <name type="common">Parasitic roundworm</name>
    <dbReference type="NCBI Taxonomy" id="6339"/>
    <lineage>
        <taxon>Eukaryota</taxon>
        <taxon>Metazoa</taxon>
        <taxon>Ecdysozoa</taxon>
        <taxon>Nematoda</taxon>
        <taxon>Chromadorea</taxon>
        <taxon>Rhabditida</taxon>
        <taxon>Rhabditina</taxon>
        <taxon>Rhabditomorpha</taxon>
        <taxon>Strongyloidea</taxon>
        <taxon>Heligmosomidae</taxon>
        <taxon>Heligmosomoides</taxon>
    </lineage>
</organism>
<protein>
    <submittedName>
        <fullName evidence="3">PAN domain protein</fullName>
    </submittedName>
</protein>
<gene>
    <name evidence="1" type="ORF">HPBE_LOCUS10808</name>
</gene>
<evidence type="ECO:0000313" key="3">
    <source>
        <dbReference type="WBParaSite" id="HPBE_0001080701-mRNA-1"/>
    </source>
</evidence>
<dbReference type="EMBL" id="UZAH01026890">
    <property type="protein sequence ID" value="VDO86408.1"/>
    <property type="molecule type" value="Genomic_DNA"/>
</dbReference>
<evidence type="ECO:0000313" key="2">
    <source>
        <dbReference type="Proteomes" id="UP000050761"/>
    </source>
</evidence>
<dbReference type="WBParaSite" id="HPBE_0001080701-mRNA-1">
    <property type="protein sequence ID" value="HPBE_0001080701-mRNA-1"/>
    <property type="gene ID" value="HPBE_0001080701"/>
</dbReference>
<name>A0A183FSA7_HELPZ</name>
<dbReference type="Proteomes" id="UP000050761">
    <property type="component" value="Unassembled WGS sequence"/>
</dbReference>
<reference evidence="1 2" key="1">
    <citation type="submission" date="2018-11" db="EMBL/GenBank/DDBJ databases">
        <authorList>
            <consortium name="Pathogen Informatics"/>
        </authorList>
    </citation>
    <scope>NUCLEOTIDE SEQUENCE [LARGE SCALE GENOMIC DNA]</scope>
</reference>
<accession>A0A3P8CE39</accession>
<evidence type="ECO:0000313" key="1">
    <source>
        <dbReference type="EMBL" id="VDO86408.1"/>
    </source>
</evidence>
<dbReference type="AlphaFoldDB" id="A0A183FSA7"/>
<reference evidence="3" key="2">
    <citation type="submission" date="2019-09" db="UniProtKB">
        <authorList>
            <consortium name="WormBaseParasite"/>
        </authorList>
    </citation>
    <scope>IDENTIFICATION</scope>
</reference>